<comment type="similarity">
    <text evidence="2">Belongs to the binding-protein-dependent transport system permease family. FecCD subfamily.</text>
</comment>
<dbReference type="SUPFAM" id="SSF81345">
    <property type="entry name" value="ABC transporter involved in vitamin B12 uptake, BtuC"/>
    <property type="match status" value="1"/>
</dbReference>
<proteinExistence type="inferred from homology"/>
<dbReference type="EMBL" id="PJNH01000002">
    <property type="protein sequence ID" value="PKR77653.1"/>
    <property type="molecule type" value="Genomic_DNA"/>
</dbReference>
<feature type="transmembrane region" description="Helical" evidence="8">
    <location>
        <begin position="192"/>
        <end position="213"/>
    </location>
</feature>
<organism evidence="9 10">
    <name type="scientific">Halalkalibacillus sediminis</name>
    <dbReference type="NCBI Taxonomy" id="2018042"/>
    <lineage>
        <taxon>Bacteria</taxon>
        <taxon>Bacillati</taxon>
        <taxon>Bacillota</taxon>
        <taxon>Bacilli</taxon>
        <taxon>Bacillales</taxon>
        <taxon>Bacillaceae</taxon>
        <taxon>Halalkalibacillus</taxon>
    </lineage>
</organism>
<dbReference type="Pfam" id="PF01032">
    <property type="entry name" value="FecCD"/>
    <property type="match status" value="1"/>
</dbReference>
<dbReference type="RefSeq" id="WP_101331261.1">
    <property type="nucleotide sequence ID" value="NZ_PJNH01000002.1"/>
</dbReference>
<keyword evidence="10" id="KW-1185">Reference proteome</keyword>
<evidence type="ECO:0000256" key="2">
    <source>
        <dbReference type="ARBA" id="ARBA00007935"/>
    </source>
</evidence>
<feature type="transmembrane region" description="Helical" evidence="8">
    <location>
        <begin position="150"/>
        <end position="172"/>
    </location>
</feature>
<keyword evidence="7 8" id="KW-0472">Membrane</keyword>
<feature type="transmembrane region" description="Helical" evidence="8">
    <location>
        <begin position="119"/>
        <end position="138"/>
    </location>
</feature>
<dbReference type="FunFam" id="1.10.3470.10:FF:000001">
    <property type="entry name" value="Vitamin B12 ABC transporter permease BtuC"/>
    <property type="match status" value="1"/>
</dbReference>
<dbReference type="InterPro" id="IPR000522">
    <property type="entry name" value="ABC_transptr_permease_BtuC"/>
</dbReference>
<feature type="transmembrane region" description="Helical" evidence="8">
    <location>
        <begin position="92"/>
        <end position="113"/>
    </location>
</feature>
<dbReference type="GO" id="GO:0022857">
    <property type="term" value="F:transmembrane transporter activity"/>
    <property type="evidence" value="ECO:0007669"/>
    <property type="project" value="InterPro"/>
</dbReference>
<keyword evidence="5 8" id="KW-0812">Transmembrane</keyword>
<feature type="transmembrane region" description="Helical" evidence="8">
    <location>
        <begin position="234"/>
        <end position="265"/>
    </location>
</feature>
<dbReference type="OrthoDB" id="9811721at2"/>
<evidence type="ECO:0000256" key="7">
    <source>
        <dbReference type="ARBA" id="ARBA00023136"/>
    </source>
</evidence>
<evidence type="ECO:0000313" key="10">
    <source>
        <dbReference type="Proteomes" id="UP000243524"/>
    </source>
</evidence>
<feature type="transmembrane region" description="Helical" evidence="8">
    <location>
        <begin position="307"/>
        <end position="326"/>
    </location>
</feature>
<evidence type="ECO:0000256" key="6">
    <source>
        <dbReference type="ARBA" id="ARBA00022989"/>
    </source>
</evidence>
<dbReference type="Proteomes" id="UP000243524">
    <property type="component" value="Unassembled WGS sequence"/>
</dbReference>
<sequence>MLSKPFSKIIGIVFGLLSVMVLLWASVIYGLTYITTSDVIDSFVRFDESNQHYIIQDTRIPRALIAAAVGSSLAIAGAIMQGLTKNPLASPSIFGINAGASFFVVIGVTFFGITSITGFTWLAFLGAALAAVVVYSLGSVGSEGLTPVKLTLAGAAIAALFSSLTQGMLTLNERSLDQVLFWLAGAVQGRDLDLLVSVLPYLIVGWVASLFMGKKMNVLMMGEDVAAGLGQNTILVKLSGAVIIVLLAGGAVAIAGPIGFIGIIIPHIARWLVGYDYRWVIPYSAVLGAMLLLMADIGARYLIMPQEVPIGVMTAFIGAPFFIYIARRGINE</sequence>
<comment type="caution">
    <text evidence="9">The sequence shown here is derived from an EMBL/GenBank/DDBJ whole genome shotgun (WGS) entry which is preliminary data.</text>
</comment>
<protein>
    <submittedName>
        <fullName evidence="9">Iron ABC transporter</fullName>
    </submittedName>
</protein>
<dbReference type="InterPro" id="IPR037294">
    <property type="entry name" value="ABC_BtuC-like"/>
</dbReference>
<evidence type="ECO:0000313" key="9">
    <source>
        <dbReference type="EMBL" id="PKR77653.1"/>
    </source>
</evidence>
<comment type="subcellular location">
    <subcellularLocation>
        <location evidence="1">Cell membrane</location>
        <topology evidence="1">Multi-pass membrane protein</topology>
    </subcellularLocation>
</comment>
<dbReference type="GO" id="GO:0033214">
    <property type="term" value="P:siderophore-iron import into cell"/>
    <property type="evidence" value="ECO:0007669"/>
    <property type="project" value="TreeGrafter"/>
</dbReference>
<feature type="transmembrane region" description="Helical" evidence="8">
    <location>
        <begin position="277"/>
        <end position="295"/>
    </location>
</feature>
<name>A0A2I0QTI4_9BACI</name>
<dbReference type="Gene3D" id="1.10.3470.10">
    <property type="entry name" value="ABC transporter involved in vitamin B12 uptake, BtuC"/>
    <property type="match status" value="1"/>
</dbReference>
<evidence type="ECO:0000256" key="1">
    <source>
        <dbReference type="ARBA" id="ARBA00004651"/>
    </source>
</evidence>
<keyword evidence="6 8" id="KW-1133">Transmembrane helix</keyword>
<dbReference type="AlphaFoldDB" id="A0A2I0QTI4"/>
<gene>
    <name evidence="9" type="ORF">CEY16_06880</name>
</gene>
<evidence type="ECO:0000256" key="5">
    <source>
        <dbReference type="ARBA" id="ARBA00022692"/>
    </source>
</evidence>
<accession>A0A2I0QTI4</accession>
<dbReference type="CDD" id="cd06550">
    <property type="entry name" value="TM_ABC_iron-siderophores_like"/>
    <property type="match status" value="1"/>
</dbReference>
<keyword evidence="3" id="KW-0813">Transport</keyword>
<feature type="transmembrane region" description="Helical" evidence="8">
    <location>
        <begin position="12"/>
        <end position="34"/>
    </location>
</feature>
<dbReference type="GO" id="GO:0005886">
    <property type="term" value="C:plasma membrane"/>
    <property type="evidence" value="ECO:0007669"/>
    <property type="project" value="UniProtKB-SubCell"/>
</dbReference>
<reference evidence="9 10" key="1">
    <citation type="submission" date="2017-06" db="EMBL/GenBank/DDBJ databases">
        <title>the draft geome sequence of Illustriluteabacillus marina B3227.</title>
        <authorList>
            <person name="He R.-H."/>
            <person name="Du Z.-J."/>
        </authorList>
    </citation>
    <scope>NUCLEOTIDE SEQUENCE [LARGE SCALE GENOMIC DNA]</scope>
    <source>
        <strain evidence="9 10">B3227</strain>
    </source>
</reference>
<evidence type="ECO:0000256" key="8">
    <source>
        <dbReference type="SAM" id="Phobius"/>
    </source>
</evidence>
<keyword evidence="4" id="KW-1003">Cell membrane</keyword>
<feature type="transmembrane region" description="Helical" evidence="8">
    <location>
        <begin position="60"/>
        <end position="80"/>
    </location>
</feature>
<dbReference type="PANTHER" id="PTHR30472">
    <property type="entry name" value="FERRIC ENTEROBACTIN TRANSPORT SYSTEM PERMEASE PROTEIN"/>
    <property type="match status" value="1"/>
</dbReference>
<dbReference type="PANTHER" id="PTHR30472:SF65">
    <property type="entry name" value="SIDEROPHORE TRANSPORT SYSTEM PERMEASE PROTEIN YFIZ-RELATED"/>
    <property type="match status" value="1"/>
</dbReference>
<evidence type="ECO:0000256" key="3">
    <source>
        <dbReference type="ARBA" id="ARBA00022448"/>
    </source>
</evidence>
<evidence type="ECO:0000256" key="4">
    <source>
        <dbReference type="ARBA" id="ARBA00022475"/>
    </source>
</evidence>